<reference evidence="2 3" key="1">
    <citation type="submission" date="2015-09" db="EMBL/GenBank/DDBJ databases">
        <authorList>
            <consortium name="Pathogen Informatics"/>
        </authorList>
    </citation>
    <scope>NUCLEOTIDE SEQUENCE [LARGE SCALE GENOMIC DNA]</scope>
    <source>
        <strain evidence="2 3">2789STDY5608840</strain>
    </source>
</reference>
<proteinExistence type="predicted"/>
<accession>A0A174JIJ2</accession>
<dbReference type="InterPro" id="IPR057163">
    <property type="entry name" value="DUF7841"/>
</dbReference>
<dbReference type="AlphaFoldDB" id="A0A174JIJ2"/>
<organism evidence="2 3">
    <name type="scientific">Bacteroides finegoldii</name>
    <dbReference type="NCBI Taxonomy" id="338188"/>
    <lineage>
        <taxon>Bacteria</taxon>
        <taxon>Pseudomonadati</taxon>
        <taxon>Bacteroidota</taxon>
        <taxon>Bacteroidia</taxon>
        <taxon>Bacteroidales</taxon>
        <taxon>Bacteroidaceae</taxon>
        <taxon>Bacteroides</taxon>
    </lineage>
</organism>
<dbReference type="RefSeq" id="WP_055279632.1">
    <property type="nucleotide sequence ID" value="NZ_CABIXA010000022.1"/>
</dbReference>
<feature type="domain" description="DUF7841" evidence="1">
    <location>
        <begin position="13"/>
        <end position="139"/>
    </location>
</feature>
<evidence type="ECO:0000313" key="3">
    <source>
        <dbReference type="Proteomes" id="UP000095517"/>
    </source>
</evidence>
<gene>
    <name evidence="2" type="ORF">ERS852397_03213</name>
</gene>
<evidence type="ECO:0000259" key="1">
    <source>
        <dbReference type="Pfam" id="PF25223"/>
    </source>
</evidence>
<evidence type="ECO:0000313" key="2">
    <source>
        <dbReference type="EMBL" id="CUO96980.1"/>
    </source>
</evidence>
<protein>
    <recommendedName>
        <fullName evidence="1">DUF7841 domain-containing protein</fullName>
    </recommendedName>
</protein>
<sequence length="140" mass="16585">MRREPLDIRDRRPEEMEAYLSHFGWHFNKKMCEFAVSLMKKMNPSTGKKERIEPISKEKVDELLTRYGIKLENNVLYDYVYWANQCKADLFKSSVSDEAHMALYIKDMVDDPDAPDGMAMCMWYAKMNRAGEPVEWDEML</sequence>
<dbReference type="Pfam" id="PF25223">
    <property type="entry name" value="DUF7841"/>
    <property type="match status" value="1"/>
</dbReference>
<dbReference type="EMBL" id="CYZH01000022">
    <property type="protein sequence ID" value="CUO96980.1"/>
    <property type="molecule type" value="Genomic_DNA"/>
</dbReference>
<dbReference type="Proteomes" id="UP000095517">
    <property type="component" value="Unassembled WGS sequence"/>
</dbReference>
<name>A0A174JIJ2_9BACE</name>
<dbReference type="STRING" id="338188.ERS852397_03213"/>